<keyword evidence="2" id="KW-1185">Reference proteome</keyword>
<dbReference type="Proteomes" id="UP000299102">
    <property type="component" value="Unassembled WGS sequence"/>
</dbReference>
<dbReference type="OrthoDB" id="10017160at2759"/>
<dbReference type="AlphaFoldDB" id="A0A4C1XA90"/>
<gene>
    <name evidence="1" type="ORF">EVAR_40679_1</name>
</gene>
<evidence type="ECO:0000313" key="2">
    <source>
        <dbReference type="Proteomes" id="UP000299102"/>
    </source>
</evidence>
<evidence type="ECO:0008006" key="3">
    <source>
        <dbReference type="Google" id="ProtNLM"/>
    </source>
</evidence>
<reference evidence="1 2" key="1">
    <citation type="journal article" date="2019" name="Commun. Biol.">
        <title>The bagworm genome reveals a unique fibroin gene that provides high tensile strength.</title>
        <authorList>
            <person name="Kono N."/>
            <person name="Nakamura H."/>
            <person name="Ohtoshi R."/>
            <person name="Tomita M."/>
            <person name="Numata K."/>
            <person name="Arakawa K."/>
        </authorList>
    </citation>
    <scope>NUCLEOTIDE SEQUENCE [LARGE SCALE GENOMIC DNA]</scope>
</reference>
<dbReference type="Gene3D" id="3.30.420.10">
    <property type="entry name" value="Ribonuclease H-like superfamily/Ribonuclease H"/>
    <property type="match status" value="1"/>
</dbReference>
<dbReference type="EMBL" id="BGZK01000758">
    <property type="protein sequence ID" value="GBP59294.1"/>
    <property type="molecule type" value="Genomic_DNA"/>
</dbReference>
<name>A0A4C1XA90_EUMVA</name>
<evidence type="ECO:0000313" key="1">
    <source>
        <dbReference type="EMBL" id="GBP59294.1"/>
    </source>
</evidence>
<organism evidence="1 2">
    <name type="scientific">Eumeta variegata</name>
    <name type="common">Bagworm moth</name>
    <name type="synonym">Eumeta japonica</name>
    <dbReference type="NCBI Taxonomy" id="151549"/>
    <lineage>
        <taxon>Eukaryota</taxon>
        <taxon>Metazoa</taxon>
        <taxon>Ecdysozoa</taxon>
        <taxon>Arthropoda</taxon>
        <taxon>Hexapoda</taxon>
        <taxon>Insecta</taxon>
        <taxon>Pterygota</taxon>
        <taxon>Neoptera</taxon>
        <taxon>Endopterygota</taxon>
        <taxon>Lepidoptera</taxon>
        <taxon>Glossata</taxon>
        <taxon>Ditrysia</taxon>
        <taxon>Tineoidea</taxon>
        <taxon>Psychidae</taxon>
        <taxon>Oiketicinae</taxon>
        <taxon>Eumeta</taxon>
    </lineage>
</organism>
<protein>
    <recommendedName>
        <fullName evidence="3">Mariner Mos1 transposase</fullName>
    </recommendedName>
</protein>
<sequence length="150" mass="17135">MFTKFKKGASNLVSDIVTRDETWIYCCDTKTKQQLIVWVYRDDSKPTKVACERSASKRMIAAFLNKAGHVSRPRARITRIERAVSVTRAIMTSIGGSRHELVLRSLCRRRDNNSSRCANALRPEGARRQRTARASVVYDFAYFAANAFRK</sequence>
<proteinExistence type="predicted"/>
<accession>A0A4C1XA90</accession>
<dbReference type="GO" id="GO:0003676">
    <property type="term" value="F:nucleic acid binding"/>
    <property type="evidence" value="ECO:0007669"/>
    <property type="project" value="InterPro"/>
</dbReference>
<comment type="caution">
    <text evidence="1">The sequence shown here is derived from an EMBL/GenBank/DDBJ whole genome shotgun (WGS) entry which is preliminary data.</text>
</comment>
<dbReference type="InterPro" id="IPR036397">
    <property type="entry name" value="RNaseH_sf"/>
</dbReference>